<keyword evidence="1 6" id="KW-0597">Phosphoprotein</keyword>
<dbReference type="GO" id="GO:0000160">
    <property type="term" value="P:phosphorelay signal transduction system"/>
    <property type="evidence" value="ECO:0007669"/>
    <property type="project" value="UniProtKB-KW"/>
</dbReference>
<keyword evidence="4" id="KW-0238">DNA-binding</keyword>
<dbReference type="SUPFAM" id="SSF52172">
    <property type="entry name" value="CheY-like"/>
    <property type="match status" value="1"/>
</dbReference>
<gene>
    <name evidence="8" type="ORF">DVS28_a3785</name>
</gene>
<proteinExistence type="predicted"/>
<dbReference type="Proteomes" id="UP000264006">
    <property type="component" value="Chromosome"/>
</dbReference>
<dbReference type="EMBL" id="CP031165">
    <property type="protein sequence ID" value="AXV08457.1"/>
    <property type="molecule type" value="Genomic_DNA"/>
</dbReference>
<dbReference type="PANTHER" id="PTHR44591:SF3">
    <property type="entry name" value="RESPONSE REGULATORY DOMAIN-CONTAINING PROTEIN"/>
    <property type="match status" value="1"/>
</dbReference>
<evidence type="ECO:0000256" key="2">
    <source>
        <dbReference type="ARBA" id="ARBA00023012"/>
    </source>
</evidence>
<evidence type="ECO:0000256" key="3">
    <source>
        <dbReference type="ARBA" id="ARBA00023015"/>
    </source>
</evidence>
<keyword evidence="5" id="KW-0804">Transcription</keyword>
<protein>
    <submittedName>
        <fullName evidence="8">Response regulator receiver</fullName>
    </submittedName>
</protein>
<evidence type="ECO:0000256" key="6">
    <source>
        <dbReference type="PROSITE-ProRule" id="PRU00169"/>
    </source>
</evidence>
<keyword evidence="2" id="KW-0902">Two-component regulatory system</keyword>
<feature type="modified residue" description="4-aspartylphosphate" evidence="6">
    <location>
        <position position="52"/>
    </location>
</feature>
<organism evidence="8 9">
    <name type="scientific">Euzebya pacifica</name>
    <dbReference type="NCBI Taxonomy" id="1608957"/>
    <lineage>
        <taxon>Bacteria</taxon>
        <taxon>Bacillati</taxon>
        <taxon>Actinomycetota</taxon>
        <taxon>Nitriliruptoria</taxon>
        <taxon>Euzebyales</taxon>
    </lineage>
</organism>
<dbReference type="KEGG" id="euz:DVS28_a3785"/>
<reference evidence="8 9" key="1">
    <citation type="submission" date="2018-09" db="EMBL/GenBank/DDBJ databases">
        <title>Complete genome sequence of Euzebya sp. DY32-46 isolated from seawater of Pacific Ocean.</title>
        <authorList>
            <person name="Xu L."/>
            <person name="Wu Y.-H."/>
            <person name="Xu X.-W."/>
        </authorList>
    </citation>
    <scope>NUCLEOTIDE SEQUENCE [LARGE SCALE GENOMIC DNA]</scope>
    <source>
        <strain evidence="8 9">DY32-46</strain>
    </source>
</reference>
<dbReference type="InterPro" id="IPR001789">
    <property type="entry name" value="Sig_transdc_resp-reg_receiver"/>
</dbReference>
<dbReference type="FunFam" id="3.40.50.2300:FF:000001">
    <property type="entry name" value="DNA-binding response regulator PhoB"/>
    <property type="match status" value="1"/>
</dbReference>
<name>A0A346Y1W0_9ACTN</name>
<dbReference type="GO" id="GO:0003677">
    <property type="term" value="F:DNA binding"/>
    <property type="evidence" value="ECO:0007669"/>
    <property type="project" value="UniProtKB-KW"/>
</dbReference>
<feature type="domain" description="Response regulatory" evidence="7">
    <location>
        <begin position="3"/>
        <end position="119"/>
    </location>
</feature>
<dbReference type="PANTHER" id="PTHR44591">
    <property type="entry name" value="STRESS RESPONSE REGULATOR PROTEIN 1"/>
    <property type="match status" value="1"/>
</dbReference>
<evidence type="ECO:0000259" key="7">
    <source>
        <dbReference type="PROSITE" id="PS50110"/>
    </source>
</evidence>
<dbReference type="SMART" id="SM00448">
    <property type="entry name" value="REC"/>
    <property type="match status" value="1"/>
</dbReference>
<dbReference type="Pfam" id="PF00072">
    <property type="entry name" value="Response_reg"/>
    <property type="match status" value="1"/>
</dbReference>
<evidence type="ECO:0000256" key="5">
    <source>
        <dbReference type="ARBA" id="ARBA00023163"/>
    </source>
</evidence>
<dbReference type="InterPro" id="IPR050595">
    <property type="entry name" value="Bact_response_regulator"/>
</dbReference>
<dbReference type="InterPro" id="IPR011006">
    <property type="entry name" value="CheY-like_superfamily"/>
</dbReference>
<evidence type="ECO:0000256" key="1">
    <source>
        <dbReference type="ARBA" id="ARBA00022553"/>
    </source>
</evidence>
<evidence type="ECO:0000256" key="4">
    <source>
        <dbReference type="ARBA" id="ARBA00023125"/>
    </source>
</evidence>
<keyword evidence="3" id="KW-0805">Transcription regulation</keyword>
<evidence type="ECO:0000313" key="8">
    <source>
        <dbReference type="EMBL" id="AXV08457.1"/>
    </source>
</evidence>
<sequence>MARVMAVDDDHVIRGLLEVNLEMEGHEVITAVDGQDALDRVRDERPDLILLDVMMPNVNGWQVAETLKNDPETRNIPIVFLSARAMEADVRKGTDLGVQAYVTKPFDPIDLMDLVNRLIAERSA</sequence>
<keyword evidence="9" id="KW-1185">Reference proteome</keyword>
<accession>A0A346Y1W0</accession>
<evidence type="ECO:0000313" key="9">
    <source>
        <dbReference type="Proteomes" id="UP000264006"/>
    </source>
</evidence>
<dbReference type="PROSITE" id="PS50110">
    <property type="entry name" value="RESPONSE_REGULATORY"/>
    <property type="match status" value="1"/>
</dbReference>
<dbReference type="AlphaFoldDB" id="A0A346Y1W0"/>
<dbReference type="Gene3D" id="3.40.50.2300">
    <property type="match status" value="1"/>
</dbReference>